<dbReference type="InterPro" id="IPR043129">
    <property type="entry name" value="ATPase_NBD"/>
</dbReference>
<dbReference type="Gene3D" id="3.30.420.40">
    <property type="match status" value="2"/>
</dbReference>
<dbReference type="AlphaFoldDB" id="A0A9D4NCC9"/>
<proteinExistence type="predicted"/>
<dbReference type="CDD" id="cd10229">
    <property type="entry name" value="ASKHA_NBD_HSP70_HSPA12"/>
    <property type="match status" value="1"/>
</dbReference>
<dbReference type="PANTHER" id="PTHR14187">
    <property type="entry name" value="ALPHA KINASE/ELONGATION FACTOR 2 KINASE"/>
    <property type="match status" value="1"/>
</dbReference>
<evidence type="ECO:0008006" key="3">
    <source>
        <dbReference type="Google" id="ProtNLM"/>
    </source>
</evidence>
<reference evidence="1" key="1">
    <citation type="journal article" date="2019" name="bioRxiv">
        <title>The Genome of the Zebra Mussel, Dreissena polymorpha: A Resource for Invasive Species Research.</title>
        <authorList>
            <person name="McCartney M.A."/>
            <person name="Auch B."/>
            <person name="Kono T."/>
            <person name="Mallez S."/>
            <person name="Zhang Y."/>
            <person name="Obille A."/>
            <person name="Becker A."/>
            <person name="Abrahante J.E."/>
            <person name="Garbe J."/>
            <person name="Badalamenti J.P."/>
            <person name="Herman A."/>
            <person name="Mangelson H."/>
            <person name="Liachko I."/>
            <person name="Sullivan S."/>
            <person name="Sone E.D."/>
            <person name="Koren S."/>
            <person name="Silverstein K.A.T."/>
            <person name="Beckman K.B."/>
            <person name="Gohl D.M."/>
        </authorList>
    </citation>
    <scope>NUCLEOTIDE SEQUENCE</scope>
    <source>
        <strain evidence="1">Duluth1</strain>
        <tissue evidence="1">Whole animal</tissue>
    </source>
</reference>
<organism evidence="1 2">
    <name type="scientific">Dreissena polymorpha</name>
    <name type="common">Zebra mussel</name>
    <name type="synonym">Mytilus polymorpha</name>
    <dbReference type="NCBI Taxonomy" id="45954"/>
    <lineage>
        <taxon>Eukaryota</taxon>
        <taxon>Metazoa</taxon>
        <taxon>Spiralia</taxon>
        <taxon>Lophotrochozoa</taxon>
        <taxon>Mollusca</taxon>
        <taxon>Bivalvia</taxon>
        <taxon>Autobranchia</taxon>
        <taxon>Heteroconchia</taxon>
        <taxon>Euheterodonta</taxon>
        <taxon>Imparidentia</taxon>
        <taxon>Neoheterodontei</taxon>
        <taxon>Myida</taxon>
        <taxon>Dreissenoidea</taxon>
        <taxon>Dreissenidae</taxon>
        <taxon>Dreissena</taxon>
    </lineage>
</organism>
<dbReference type="Gene3D" id="3.90.640.10">
    <property type="entry name" value="Actin, Chain A, domain 4"/>
    <property type="match status" value="1"/>
</dbReference>
<dbReference type="SUPFAM" id="SSF53067">
    <property type="entry name" value="Actin-like ATPase domain"/>
    <property type="match status" value="2"/>
</dbReference>
<dbReference type="PANTHER" id="PTHR14187:SF5">
    <property type="entry name" value="HEAT SHOCK 70 KDA PROTEIN 12A"/>
    <property type="match status" value="1"/>
</dbReference>
<comment type="caution">
    <text evidence="1">The sequence shown here is derived from an EMBL/GenBank/DDBJ whole genome shotgun (WGS) entry which is preliminary data.</text>
</comment>
<protein>
    <recommendedName>
        <fullName evidence="3">Heat shock 70 kDa protein 12A</fullName>
    </recommendedName>
</protein>
<name>A0A9D4NCC9_DREPO</name>
<dbReference type="OrthoDB" id="2963168at2759"/>
<accession>A0A9D4NCC9</accession>
<dbReference type="Proteomes" id="UP000828390">
    <property type="component" value="Unassembled WGS sequence"/>
</dbReference>
<gene>
    <name evidence="1" type="ORF">DPMN_017949</name>
</gene>
<dbReference type="EMBL" id="JAIWYP010000001">
    <property type="protein sequence ID" value="KAH3893797.1"/>
    <property type="molecule type" value="Genomic_DNA"/>
</dbReference>
<keyword evidence="2" id="KW-1185">Reference proteome</keyword>
<evidence type="ECO:0000313" key="1">
    <source>
        <dbReference type="EMBL" id="KAH3893797.1"/>
    </source>
</evidence>
<evidence type="ECO:0000313" key="2">
    <source>
        <dbReference type="Proteomes" id="UP000828390"/>
    </source>
</evidence>
<sequence length="601" mass="67326">MGSQSTKTEQQPTPTPLVIAIDVGSYASGCALLYYTDYEKNRLNPHIYVNKEWGGDHGMESSKTQTALLIKEKNNPTNDLFGQKAIKTYSDYHHAQHKRWRFFQRFKMQLLNQQRSIDFATQLEDSDGRHLPAIIVFSRFIKSIKDYVLKRVTSSGSVVDVKRIKWVITVPAIWPDRAKSLMRLAAQKSDIPGANVVIAIEPECAAIHAIRSVSAGTHHSKTTPSFASPGSVFMIVDMGGGTVDILLLEVINELHRMKQVQAPVGGPWGGNYVDDLFFEILKKVVGEDVFSKFQAENPTEFLDLQREFEYEKRTVKHSTEPEPEPFSLKIPGGLLHLWTDSKKQRITEIVRNITVLGGNLDWNASRLVFPPEIMWGIFKKATDETIKCIKKYIKQAGSIKIKAILVVGGFSCSGYVIPALEEKLSYLHIPIYASEWDGDGDLAVLKGAALFGHDEHSIVSRKLAYTYGLSCIKTFDISTHSQQHTFEHEGKTLANAVFQKIVTRGQIVKSNQWIDANVYYPNDGADKITIYVHASSEDNPIHVTEESCWCVGMFEVDCSSSSQNIREREVRVSMQFGGTEIAVKAQHIASGKCTESKLLLP</sequence>
<reference evidence="1" key="2">
    <citation type="submission" date="2020-11" db="EMBL/GenBank/DDBJ databases">
        <authorList>
            <person name="McCartney M.A."/>
            <person name="Auch B."/>
            <person name="Kono T."/>
            <person name="Mallez S."/>
            <person name="Becker A."/>
            <person name="Gohl D.M."/>
            <person name="Silverstein K.A.T."/>
            <person name="Koren S."/>
            <person name="Bechman K.B."/>
            <person name="Herman A."/>
            <person name="Abrahante J.E."/>
            <person name="Garbe J."/>
        </authorList>
    </citation>
    <scope>NUCLEOTIDE SEQUENCE</scope>
    <source>
        <strain evidence="1">Duluth1</strain>
        <tissue evidence="1">Whole animal</tissue>
    </source>
</reference>